<gene>
    <name evidence="2" type="ORF">FOPG_17425</name>
</gene>
<organism evidence="2">
    <name type="scientific">Fusarium oxysporum f. sp. conglutinans race 2 54008</name>
    <dbReference type="NCBI Taxonomy" id="1089457"/>
    <lineage>
        <taxon>Eukaryota</taxon>
        <taxon>Fungi</taxon>
        <taxon>Dikarya</taxon>
        <taxon>Ascomycota</taxon>
        <taxon>Pezizomycotina</taxon>
        <taxon>Sordariomycetes</taxon>
        <taxon>Hypocreomycetidae</taxon>
        <taxon>Hypocreales</taxon>
        <taxon>Nectriaceae</taxon>
        <taxon>Fusarium</taxon>
        <taxon>Fusarium oxysporum species complex</taxon>
    </lineage>
</organism>
<protein>
    <submittedName>
        <fullName evidence="2">Uncharacterized protein</fullName>
    </submittedName>
</protein>
<evidence type="ECO:0000256" key="1">
    <source>
        <dbReference type="SAM" id="MobiDB-lite"/>
    </source>
</evidence>
<dbReference type="AlphaFoldDB" id="X0H2Z5"/>
<dbReference type="Proteomes" id="UP000030676">
    <property type="component" value="Unassembled WGS sequence"/>
</dbReference>
<sequence length="136" mass="15043">MILASAVATGERRRSHEYARSSRSPSGPPILKGLRHLASPPLPPPAPLQHIQRHQQAGAVASDMVETQYLSRFRSASGSRKERVRSPPFEAPYESIPMPRQMKPPPPVSFSPDALRSSTDSRNKHLSTGLDRNEMI</sequence>
<proteinExistence type="predicted"/>
<accession>X0H2Z5</accession>
<feature type="region of interest" description="Disordered" evidence="1">
    <location>
        <begin position="1"/>
        <end position="60"/>
    </location>
</feature>
<feature type="region of interest" description="Disordered" evidence="1">
    <location>
        <begin position="72"/>
        <end position="136"/>
    </location>
</feature>
<evidence type="ECO:0000313" key="2">
    <source>
        <dbReference type="EMBL" id="EXL66391.1"/>
    </source>
</evidence>
<name>X0H2Z5_FUSOX</name>
<reference evidence="2" key="1">
    <citation type="submission" date="2011-11" db="EMBL/GenBank/DDBJ databases">
        <title>The Genome Sequence of Fusarium oxysporum PHW808.</title>
        <authorList>
            <consortium name="The Broad Institute Genome Sequencing Platform"/>
            <person name="Ma L.-J."/>
            <person name="Gale L.R."/>
            <person name="Schwartz D.C."/>
            <person name="Zhou S."/>
            <person name="Corby-Kistler H."/>
            <person name="Young S.K."/>
            <person name="Zeng Q."/>
            <person name="Gargeya S."/>
            <person name="Fitzgerald M."/>
            <person name="Haas B."/>
            <person name="Abouelleil A."/>
            <person name="Alvarado L."/>
            <person name="Arachchi H.M."/>
            <person name="Berlin A."/>
            <person name="Brown A."/>
            <person name="Chapman S.B."/>
            <person name="Chen Z."/>
            <person name="Dunbar C."/>
            <person name="Freedman E."/>
            <person name="Gearin G."/>
            <person name="Goldberg J."/>
            <person name="Griggs A."/>
            <person name="Gujja S."/>
            <person name="Heiman D."/>
            <person name="Howarth C."/>
            <person name="Larson L."/>
            <person name="Lui A."/>
            <person name="MacDonald P.J.P."/>
            <person name="Montmayeur A."/>
            <person name="Murphy C."/>
            <person name="Neiman D."/>
            <person name="Pearson M."/>
            <person name="Priest M."/>
            <person name="Roberts A."/>
            <person name="Saif S."/>
            <person name="Shea T."/>
            <person name="Shenoy N."/>
            <person name="Sisk P."/>
            <person name="Stolte C."/>
            <person name="Sykes S."/>
            <person name="Wortman J."/>
            <person name="Nusbaum C."/>
            <person name="Birren B."/>
        </authorList>
    </citation>
    <scope>NUCLEOTIDE SEQUENCE [LARGE SCALE GENOMIC DNA]</scope>
    <source>
        <strain evidence="2">54008</strain>
    </source>
</reference>
<dbReference type="HOGENOM" id="CLU_1875537_0_0_1"/>
<reference evidence="2" key="2">
    <citation type="submission" date="2012-05" db="EMBL/GenBank/DDBJ databases">
        <title>The Genome Annotation of Fusarium oxysporum PHW808.</title>
        <authorList>
            <consortium name="The Broad Institute Genomics Platform"/>
            <person name="Ma L.-J."/>
            <person name="Corby-Kistler H."/>
            <person name="Broz K."/>
            <person name="Gale L.R."/>
            <person name="Jonkers W."/>
            <person name="O'Donnell K."/>
            <person name="Ploetz R."/>
            <person name="Steinberg C."/>
            <person name="Schwartz D.C."/>
            <person name="VanEtten H."/>
            <person name="Zhou S."/>
            <person name="Young S.K."/>
            <person name="Zeng Q."/>
            <person name="Gargeya S."/>
            <person name="Fitzgerald M."/>
            <person name="Abouelleil A."/>
            <person name="Alvarado L."/>
            <person name="Chapman S.B."/>
            <person name="Gainer-Dewar J."/>
            <person name="Goldberg J."/>
            <person name="Griggs A."/>
            <person name="Gujja S."/>
            <person name="Hansen M."/>
            <person name="Howarth C."/>
            <person name="Imamovic A."/>
            <person name="Ireland A."/>
            <person name="Larimer J."/>
            <person name="McCowan C."/>
            <person name="Murphy C."/>
            <person name="Pearson M."/>
            <person name="Poon T.W."/>
            <person name="Priest M."/>
            <person name="Roberts A."/>
            <person name="Saif S."/>
            <person name="Shea T."/>
            <person name="Sykes S."/>
            <person name="Wortman J."/>
            <person name="Nusbaum C."/>
            <person name="Birren B."/>
        </authorList>
    </citation>
    <scope>NUCLEOTIDE SEQUENCE</scope>
    <source>
        <strain evidence="2">54008</strain>
    </source>
</reference>
<dbReference type="EMBL" id="JH659042">
    <property type="protein sequence ID" value="EXL66391.1"/>
    <property type="molecule type" value="Genomic_DNA"/>
</dbReference>
<feature type="compositionally biased region" description="Basic and acidic residues" evidence="1">
    <location>
        <begin position="10"/>
        <end position="20"/>
    </location>
</feature>